<feature type="coiled-coil region" evidence="5">
    <location>
        <begin position="1373"/>
        <end position="1468"/>
    </location>
</feature>
<evidence type="ECO:0000313" key="8">
    <source>
        <dbReference type="EMBL" id="CAG9311596.1"/>
    </source>
</evidence>
<feature type="compositionally biased region" description="Polar residues" evidence="6">
    <location>
        <begin position="1551"/>
        <end position="1563"/>
    </location>
</feature>
<dbReference type="Gene3D" id="3.40.50.300">
    <property type="entry name" value="P-loop containing nucleotide triphosphate hydrolases"/>
    <property type="match status" value="1"/>
</dbReference>
<dbReference type="PANTHER" id="PTHR10751">
    <property type="entry name" value="GUANYLATE BINDING PROTEIN"/>
    <property type="match status" value="1"/>
</dbReference>
<dbReference type="InterPro" id="IPR015894">
    <property type="entry name" value="Guanylate-bd_N"/>
</dbReference>
<proteinExistence type="inferred from homology"/>
<dbReference type="PROSITE" id="PS51715">
    <property type="entry name" value="G_GB1_RHD3"/>
    <property type="match status" value="1"/>
</dbReference>
<dbReference type="CDD" id="cd01851">
    <property type="entry name" value="GBP"/>
    <property type="match status" value="1"/>
</dbReference>
<feature type="compositionally biased region" description="Polar residues" evidence="6">
    <location>
        <begin position="1263"/>
        <end position="1272"/>
    </location>
</feature>
<feature type="region of interest" description="Disordered" evidence="6">
    <location>
        <begin position="1551"/>
        <end position="1585"/>
    </location>
</feature>
<dbReference type="InterPro" id="IPR027417">
    <property type="entry name" value="P-loop_NTPase"/>
</dbReference>
<keyword evidence="9" id="KW-1185">Reference proteome</keyword>
<feature type="compositionally biased region" description="Polar residues" evidence="6">
    <location>
        <begin position="891"/>
        <end position="901"/>
    </location>
</feature>
<keyword evidence="1" id="KW-0547">Nucleotide-binding</keyword>
<protein>
    <recommendedName>
        <fullName evidence="7">GB1/RHD3-type G domain-containing protein</fullName>
    </recommendedName>
</protein>
<comment type="caution">
    <text evidence="8">The sequence shown here is derived from an EMBL/GenBank/DDBJ whole genome shotgun (WGS) entry which is preliminary data.</text>
</comment>
<keyword evidence="5" id="KW-0175">Coiled coil</keyword>
<feature type="coiled-coil region" evidence="5">
    <location>
        <begin position="501"/>
        <end position="574"/>
    </location>
</feature>
<evidence type="ECO:0000256" key="2">
    <source>
        <dbReference type="ARBA" id="ARBA00022801"/>
    </source>
</evidence>
<accession>A0AAU9IAV9</accession>
<organism evidence="8 9">
    <name type="scientific">Blepharisma stoltei</name>
    <dbReference type="NCBI Taxonomy" id="1481888"/>
    <lineage>
        <taxon>Eukaryota</taxon>
        <taxon>Sar</taxon>
        <taxon>Alveolata</taxon>
        <taxon>Ciliophora</taxon>
        <taxon>Postciliodesmatophora</taxon>
        <taxon>Heterotrichea</taxon>
        <taxon>Heterotrichida</taxon>
        <taxon>Blepharismidae</taxon>
        <taxon>Blepharisma</taxon>
    </lineage>
</organism>
<feature type="domain" description="GB1/RHD3-type G" evidence="7">
    <location>
        <begin position="42"/>
        <end position="309"/>
    </location>
</feature>
<dbReference type="InterPro" id="IPR030386">
    <property type="entry name" value="G_GB1_RHD3_dom"/>
</dbReference>
<dbReference type="InterPro" id="IPR036543">
    <property type="entry name" value="Guanylate-bd_C_sf"/>
</dbReference>
<name>A0AAU9IAV9_9CILI</name>
<feature type="coiled-coil region" evidence="5">
    <location>
        <begin position="601"/>
        <end position="628"/>
    </location>
</feature>
<dbReference type="Gene3D" id="1.20.1000.10">
    <property type="entry name" value="Guanylate-binding protein, C-terminal domain"/>
    <property type="match status" value="1"/>
</dbReference>
<evidence type="ECO:0000256" key="5">
    <source>
        <dbReference type="SAM" id="Coils"/>
    </source>
</evidence>
<dbReference type="GO" id="GO:0003924">
    <property type="term" value="F:GTPase activity"/>
    <property type="evidence" value="ECO:0007669"/>
    <property type="project" value="InterPro"/>
</dbReference>
<dbReference type="Pfam" id="PF02263">
    <property type="entry name" value="GBP"/>
    <property type="match status" value="1"/>
</dbReference>
<dbReference type="Pfam" id="PF02841">
    <property type="entry name" value="GBP_C"/>
    <property type="match status" value="1"/>
</dbReference>
<evidence type="ECO:0000256" key="4">
    <source>
        <dbReference type="PROSITE-ProRule" id="PRU01052"/>
    </source>
</evidence>
<dbReference type="SUPFAM" id="SSF52540">
    <property type="entry name" value="P-loop containing nucleoside triphosphate hydrolases"/>
    <property type="match status" value="1"/>
</dbReference>
<dbReference type="FunFam" id="3.40.50.300:FF:001470">
    <property type="entry name" value="Interferon-induced guanylate-binding protein 1"/>
    <property type="match status" value="1"/>
</dbReference>
<feature type="region of interest" description="Disordered" evidence="6">
    <location>
        <begin position="1511"/>
        <end position="1531"/>
    </location>
</feature>
<feature type="coiled-coil region" evidence="5">
    <location>
        <begin position="658"/>
        <end position="799"/>
    </location>
</feature>
<evidence type="ECO:0000256" key="1">
    <source>
        <dbReference type="ARBA" id="ARBA00022741"/>
    </source>
</evidence>
<keyword evidence="2" id="KW-0378">Hydrolase</keyword>
<feature type="region of interest" description="Disordered" evidence="6">
    <location>
        <begin position="886"/>
        <end position="907"/>
    </location>
</feature>
<evidence type="ECO:0000256" key="6">
    <source>
        <dbReference type="SAM" id="MobiDB-lite"/>
    </source>
</evidence>
<dbReference type="SUPFAM" id="SSF48340">
    <property type="entry name" value="Interferon-induced guanylate-binding protein 1 (GBP1), C-terminal domain"/>
    <property type="match status" value="1"/>
</dbReference>
<dbReference type="Proteomes" id="UP001162131">
    <property type="component" value="Unassembled WGS sequence"/>
</dbReference>
<dbReference type="EMBL" id="CAJZBQ010000004">
    <property type="protein sequence ID" value="CAG9311596.1"/>
    <property type="molecule type" value="Genomic_DNA"/>
</dbReference>
<feature type="coiled-coil region" evidence="5">
    <location>
        <begin position="1085"/>
        <end position="1169"/>
    </location>
</feature>
<feature type="coiled-coil region" evidence="5">
    <location>
        <begin position="975"/>
        <end position="1034"/>
    </location>
</feature>
<dbReference type="InterPro" id="IPR003191">
    <property type="entry name" value="Guanylate-bd/ATL_C"/>
</dbReference>
<evidence type="ECO:0000256" key="3">
    <source>
        <dbReference type="ARBA" id="ARBA00023134"/>
    </source>
</evidence>
<dbReference type="GO" id="GO:0005525">
    <property type="term" value="F:GTP binding"/>
    <property type="evidence" value="ECO:0007669"/>
    <property type="project" value="UniProtKB-KW"/>
</dbReference>
<evidence type="ECO:0000259" key="7">
    <source>
        <dbReference type="PROSITE" id="PS51715"/>
    </source>
</evidence>
<evidence type="ECO:0000313" key="9">
    <source>
        <dbReference type="Proteomes" id="UP001162131"/>
    </source>
</evidence>
<comment type="similarity">
    <text evidence="4">Belongs to the TRAFAC class dynamin-like GTPase superfamily. GB1/RHD3 GTPase family.</text>
</comment>
<reference evidence="8" key="1">
    <citation type="submission" date="2021-09" db="EMBL/GenBank/DDBJ databases">
        <authorList>
            <consortium name="AG Swart"/>
            <person name="Singh M."/>
            <person name="Singh A."/>
            <person name="Seah K."/>
            <person name="Emmerich C."/>
        </authorList>
    </citation>
    <scope>NUCLEOTIDE SEQUENCE</scope>
    <source>
        <strain evidence="8">ATCC30299</strain>
    </source>
</reference>
<gene>
    <name evidence="8" type="ORF">BSTOLATCC_MIC3884</name>
</gene>
<feature type="compositionally biased region" description="Basic and acidic residues" evidence="6">
    <location>
        <begin position="1250"/>
        <end position="1262"/>
    </location>
</feature>
<feature type="region of interest" description="Disordered" evidence="6">
    <location>
        <begin position="1250"/>
        <end position="1272"/>
    </location>
</feature>
<sequence>MDHLQNSLATYYEEPLLLISYDNNSRKFQLEQNGIDFLKSLNEPIGVICVAGMYRTGKSYLLNRVLLNRKKGFGVGPTVNPCTKGLWIWGSPISGMTKDGKPCNVIIIDSEGIGALDEDSNHDTRIFSLAILLSSNFIYNSVGAIDEDAIQNLSLVVNLTKHIHIKSSQSDELDCEDYAEYFPSFLWVVRDFTLKLVDSEGKNLTPKEYLEKALQPQKGFSDTIEEKNRIRKLLANFFKEIDCCTLIRPISREEDLQRLDDMDLNQLRPEFVEQMLEVRRKVLGNINAKVMNGRELSGEMIASYLESYVESINSGVVPNLEDAWSYICQNQNRKIFEESKEVYQKTLEKCAEEMFPVPYEKLVVYHKTSKNAAFKYFESRSVGEDKLWYLEELAAHIKEKFEILKDENLSETKIECAKFLAEKYIEIDKKIKQGEINKLVDFEKALRSFENDFDNFGPKGPNSKEYFLEFAREKLKKVADNMLKQALNEVELQHTISSEQIIRLESELKLTEEKLISERNDSLNKINLLQGEKSEYAAKEKSLKEQVLHLIEEKDKLENELRGTLDKYKAKYQKEVELSNSKVSELNDYVKEFERENAIKIAGFEEEKALLTQKISFLENSLEDYKQRDKVSSDKIKEVRNDHNQVLKLMQNKFDSQISQFQEKLDLQMKEIGEFENEIENKEQLIEDLQQKLQENQAQNLKIIKELQNQNEALTKGLKEKDEEFKEKLAEQQQENIKSTARLRARLEETEKKLRGSEELLRNDMSIWAQDNAILVQKIEFLEQEVAEHKNKREEDKKYYESMISALEINKVSENSTNFDEIHNEQSEKILKLTKENESLRSQMNSKLDELTDINNKLESKLKLERNDWTHKENLYKEQIEGLTSEKSDLQSKLSRKNTQPESHKRVNSIEYEKEIEHIKSSYHDEIELLKSQHETTLMQLKGFYEQEKNRFDQRIQQEKSKAGRHIEEITDDYERQLEIEASNHEEEIASLHNEFREMETFYTEEITKLNEKIELDNQKIESLEKHIANLKTQLNSTYDFHSNALESHQESFNQQRQGLFDKLETMATDIAEKEKNLILLRHSKEQIDRQLNAKTKDFEELNEKYISEKSSLVEQLNKIKGEKDELMLELAKANSKAKRELALSANDIEMLQKKLSETETQLEESESRYKESIMALKDEVGSKTDIITQRLFKENEALQLKLSDTKKTLKQLSSSNAKQNAEFEKEKSSYEEKIGELGKKYSDLERQYQEIQDKSPGKSKSEVSTNNNNELENLKVQISKLDRELSTRQLSYDRDKSLWENKFNFLLQQRDQARKELASAQEKFDSIVEEIKSKSLSEKEKIEAKTNSMISSIEAKFSLQISEIQSKNDFQQKEIKDKYRQSERKIQELIEEIEKEKQKKESITASYDRKILQSQEAVRILENEIKQERETSQESLMQLMDKFSKERDEWKNIINEYEKKIKDLEAHKSQQFILHEKERAKWALEKDSIMSNQTEAQHQLTHVLKRQDSLKKENEKLKAPRQRLIPKKSSEVSLSTNISFEEMSRYNLYSGKTTPTKLSSEISPKAQFNFKSPQQRSRNSSNNS</sequence>
<keyword evidence="3" id="KW-0342">GTP-binding</keyword>